<evidence type="ECO:0000256" key="2">
    <source>
        <dbReference type="ARBA" id="ARBA00010742"/>
    </source>
</evidence>
<evidence type="ECO:0000259" key="4">
    <source>
        <dbReference type="Pfam" id="PF09084"/>
    </source>
</evidence>
<dbReference type="RefSeq" id="WP_112284833.1">
    <property type="nucleotide sequence ID" value="NZ_MASW01000007.1"/>
</dbReference>
<dbReference type="PANTHER" id="PTHR30024">
    <property type="entry name" value="ALIPHATIC SULFONATES-BINDING PROTEIN-RELATED"/>
    <property type="match status" value="1"/>
</dbReference>
<feature type="domain" description="SsuA/THI5-like" evidence="4">
    <location>
        <begin position="50"/>
        <end position="260"/>
    </location>
</feature>
<comment type="subcellular location">
    <subcellularLocation>
        <location evidence="1">Periplasm</location>
    </subcellularLocation>
</comment>
<dbReference type="Gene3D" id="3.40.190.10">
    <property type="entry name" value="Periplasmic binding protein-like II"/>
    <property type="match status" value="2"/>
</dbReference>
<keyword evidence="3" id="KW-0732">Signal</keyword>
<dbReference type="PROSITE" id="PS51257">
    <property type="entry name" value="PROKAR_LIPOPROTEIN"/>
    <property type="match status" value="1"/>
</dbReference>
<dbReference type="InterPro" id="IPR015168">
    <property type="entry name" value="SsuA/THI5"/>
</dbReference>
<evidence type="ECO:0000256" key="3">
    <source>
        <dbReference type="ARBA" id="ARBA00022729"/>
    </source>
</evidence>
<dbReference type="PANTHER" id="PTHR30024:SF47">
    <property type="entry name" value="TAURINE-BINDING PERIPLASMIC PROTEIN"/>
    <property type="match status" value="1"/>
</dbReference>
<gene>
    <name evidence="5" type="ORF">BAY60_29190</name>
</gene>
<evidence type="ECO:0000256" key="1">
    <source>
        <dbReference type="ARBA" id="ARBA00004418"/>
    </source>
</evidence>
<keyword evidence="6" id="KW-1185">Reference proteome</keyword>
<sequence>MKRKIANAFAAVAAGALLAACGAAGSSSTGQTADGLTVVRIGSEKVTSDAGIFLADHLGYFKEAGIKVEYVRLKDAPAITNALATGNLEVAGASLAPGIFTAAQRDIDLRVVGDKQSIRPGVSATRFAVKPEFDRGDIGRTLEALRGKRVAVHSKLSIQMFMLSNLLRQHGMSLKDFQITPVHSPDQVSAFQGGSIDAAVMLEPYYTQGVEAGIVKPASDLTEGTPPEGETLTGLLYGKRMLEERKLGTAFMNAYVRGVRAYNDAIFHGKNRDKVVEIIATEADMPVDLIKKTSPVGLDPDQRLDPSYIGRLQDFYISQGELDQPVDVNRLVDTSFAEAAVKQLGQYQAP</sequence>
<evidence type="ECO:0000313" key="5">
    <source>
        <dbReference type="EMBL" id="PXY18911.1"/>
    </source>
</evidence>
<evidence type="ECO:0000313" key="6">
    <source>
        <dbReference type="Proteomes" id="UP000249915"/>
    </source>
</evidence>
<dbReference type="EMBL" id="MASW01000007">
    <property type="protein sequence ID" value="PXY18911.1"/>
    <property type="molecule type" value="Genomic_DNA"/>
</dbReference>
<comment type="similarity">
    <text evidence="2">Belongs to the bacterial solute-binding protein SsuA/TauA family.</text>
</comment>
<dbReference type="GO" id="GO:0042597">
    <property type="term" value="C:periplasmic space"/>
    <property type="evidence" value="ECO:0007669"/>
    <property type="project" value="UniProtKB-SubCell"/>
</dbReference>
<organism evidence="5 6">
    <name type="scientific">Prauserella muralis</name>
    <dbReference type="NCBI Taxonomy" id="588067"/>
    <lineage>
        <taxon>Bacteria</taxon>
        <taxon>Bacillati</taxon>
        <taxon>Actinomycetota</taxon>
        <taxon>Actinomycetes</taxon>
        <taxon>Pseudonocardiales</taxon>
        <taxon>Pseudonocardiaceae</taxon>
        <taxon>Prauserella</taxon>
    </lineage>
</organism>
<comment type="caution">
    <text evidence="5">The sequence shown here is derived from an EMBL/GenBank/DDBJ whole genome shotgun (WGS) entry which is preliminary data.</text>
</comment>
<dbReference type="SUPFAM" id="SSF53850">
    <property type="entry name" value="Periplasmic binding protein-like II"/>
    <property type="match status" value="1"/>
</dbReference>
<name>A0A2V4AGT1_9PSEU</name>
<dbReference type="Pfam" id="PF09084">
    <property type="entry name" value="NMT1"/>
    <property type="match status" value="1"/>
</dbReference>
<protein>
    <recommendedName>
        <fullName evidence="4">SsuA/THI5-like domain-containing protein</fullName>
    </recommendedName>
</protein>
<reference evidence="5 6" key="1">
    <citation type="submission" date="2016-07" db="EMBL/GenBank/DDBJ databases">
        <title>Draft genome sequence of Prauserella muralis DSM 45305, isolated from a mould-covered wall in an indoor environment.</title>
        <authorList>
            <person name="Ruckert C."/>
            <person name="Albersmeier A."/>
            <person name="Jiang C.-L."/>
            <person name="Jiang Y."/>
            <person name="Kalinowski J."/>
            <person name="Schneider O."/>
            <person name="Winkler A."/>
            <person name="Zotchev S.B."/>
        </authorList>
    </citation>
    <scope>NUCLEOTIDE SEQUENCE [LARGE SCALE GENOMIC DNA]</scope>
    <source>
        <strain evidence="5 6">DSM 45305</strain>
    </source>
</reference>
<proteinExistence type="inferred from homology"/>
<dbReference type="Proteomes" id="UP000249915">
    <property type="component" value="Unassembled WGS sequence"/>
</dbReference>
<dbReference type="AlphaFoldDB" id="A0A2V4AGT1"/>
<dbReference type="OrthoDB" id="8892982at2"/>
<accession>A0A2V4AGT1</accession>